<protein>
    <submittedName>
        <fullName evidence="2">Exported protein (Modular protein)</fullName>
    </submittedName>
</protein>
<dbReference type="RefSeq" id="WP_231912939.1">
    <property type="nucleotide sequence ID" value="NZ_LT837803.1"/>
</dbReference>
<reference evidence="2" key="1">
    <citation type="submission" date="2017-03" db="EMBL/GenBank/DDBJ databases">
        <authorList>
            <consortium name="AG Boll"/>
        </authorList>
    </citation>
    <scope>NUCLEOTIDE SEQUENCE [LARGE SCALE GENOMIC DNA]</scope>
    <source>
        <strain evidence="2">Chol</strain>
    </source>
</reference>
<accession>A0A7Z7HS07</accession>
<sequence>MLGFGAFPFIHSGRSVTLMRPPLQRHYLIYPVFIMLAACGTKTPLTLPPGHGKPPLFGVSGGTAPETATAAPTSQPQADDHNKPVTDTKTKTEVDTETP</sequence>
<evidence type="ECO:0000313" key="2">
    <source>
        <dbReference type="EMBL" id="SMB26456.1"/>
    </source>
</evidence>
<feature type="compositionally biased region" description="Basic and acidic residues" evidence="1">
    <location>
        <begin position="78"/>
        <end position="99"/>
    </location>
</feature>
<evidence type="ECO:0000256" key="1">
    <source>
        <dbReference type="SAM" id="MobiDB-lite"/>
    </source>
</evidence>
<dbReference type="EMBL" id="LT837803">
    <property type="protein sequence ID" value="SMB26456.1"/>
    <property type="molecule type" value="Genomic_DNA"/>
</dbReference>
<organism evidence="2 3">
    <name type="scientific">Sterolibacterium denitrificans</name>
    <dbReference type="NCBI Taxonomy" id="157592"/>
    <lineage>
        <taxon>Bacteria</taxon>
        <taxon>Pseudomonadati</taxon>
        <taxon>Pseudomonadota</taxon>
        <taxon>Betaproteobacteria</taxon>
        <taxon>Nitrosomonadales</taxon>
        <taxon>Sterolibacteriaceae</taxon>
        <taxon>Sterolibacterium</taxon>
    </lineage>
</organism>
<dbReference type="Proteomes" id="UP000242886">
    <property type="component" value="Chromosome SDENCHOL"/>
</dbReference>
<evidence type="ECO:0000313" key="3">
    <source>
        <dbReference type="Proteomes" id="UP000242886"/>
    </source>
</evidence>
<feature type="compositionally biased region" description="Low complexity" evidence="1">
    <location>
        <begin position="63"/>
        <end position="73"/>
    </location>
</feature>
<dbReference type="AlphaFoldDB" id="A0A7Z7HS07"/>
<feature type="region of interest" description="Disordered" evidence="1">
    <location>
        <begin position="44"/>
        <end position="99"/>
    </location>
</feature>
<gene>
    <name evidence="2" type="ORF">SDENCHOL_20142</name>
</gene>
<name>A0A7Z7HS07_9PROT</name>
<proteinExistence type="predicted"/>
<keyword evidence="3" id="KW-1185">Reference proteome</keyword>